<dbReference type="InterPro" id="IPR000537">
    <property type="entry name" value="UbiA_prenyltransferase"/>
</dbReference>
<dbReference type="KEGG" id="cted:CTEST_07050"/>
<dbReference type="EC" id="2.5.1.141" evidence="3 14"/>
<dbReference type="PATRIC" id="fig|136857.5.peg.1405"/>
<evidence type="ECO:0000256" key="11">
    <source>
        <dbReference type="ARBA" id="ARBA00040810"/>
    </source>
</evidence>
<dbReference type="NCBIfam" id="TIGR01473">
    <property type="entry name" value="cyoE_ctaB"/>
    <property type="match status" value="1"/>
</dbReference>
<dbReference type="InterPro" id="IPR044878">
    <property type="entry name" value="UbiA_sf"/>
</dbReference>
<evidence type="ECO:0000256" key="8">
    <source>
        <dbReference type="ARBA" id="ARBA00023133"/>
    </source>
</evidence>
<evidence type="ECO:0000256" key="12">
    <source>
        <dbReference type="ARBA" id="ARBA00042475"/>
    </source>
</evidence>
<evidence type="ECO:0000256" key="5">
    <source>
        <dbReference type="ARBA" id="ARBA00022679"/>
    </source>
</evidence>
<keyword evidence="6 14" id="KW-0812">Transmembrane</keyword>
<dbReference type="InterPro" id="IPR030470">
    <property type="entry name" value="UbiA_prenylTrfase_CS"/>
</dbReference>
<feature type="transmembrane region" description="Helical" evidence="14">
    <location>
        <begin position="115"/>
        <end position="133"/>
    </location>
</feature>
<comment type="catalytic activity">
    <reaction evidence="13 14">
        <text>heme b + (2E,6E)-farnesyl diphosphate + H2O = Fe(II)-heme o + diphosphate</text>
        <dbReference type="Rhea" id="RHEA:28070"/>
        <dbReference type="ChEBI" id="CHEBI:15377"/>
        <dbReference type="ChEBI" id="CHEBI:33019"/>
        <dbReference type="ChEBI" id="CHEBI:60344"/>
        <dbReference type="ChEBI" id="CHEBI:60530"/>
        <dbReference type="ChEBI" id="CHEBI:175763"/>
        <dbReference type="EC" id="2.5.1.141"/>
    </reaction>
</comment>
<keyword evidence="16" id="KW-1185">Reference proteome</keyword>
<keyword evidence="4 14" id="KW-1003">Cell membrane</keyword>
<keyword evidence="8 14" id="KW-0350">Heme biosynthesis</keyword>
<comment type="subcellular location">
    <subcellularLocation>
        <location evidence="1 14">Cell membrane</location>
        <topology evidence="1 14">Multi-pass membrane protein</topology>
    </subcellularLocation>
</comment>
<accession>A0A0G3HCF5</accession>
<sequence length="317" mass="35704">MLLEESHLETIKAYIALTKPRVIELLLVATIPAMLQAERGENNILLILLTVVGGWMGAAAANTFNMVEDSDIDQKMGRTRARPLVRKKVSNREASIFAWALLITSVLWLGLLCNSWLAALFIVLTNWFYVFVYTKWLKRRTWQNVIWGGAAGCMPVLVGWAVITDNLPDGVPHQWWQAIVLFMIIFFWTPPHTWALAMKYKDDYQKAGVPMLPVVREPVEVTRQIVWYTWATVITTLLLVPAASWIYLIGALAGGAYFLVMAHVLHNGVVKGANVKPLKLFILSNNYLALVFVALSIDAVLGWQTIGEMLGWTTTFF</sequence>
<dbReference type="STRING" id="136857.CTEST_07050"/>
<dbReference type="InterPro" id="IPR006369">
    <property type="entry name" value="Protohaem_IX_farnesylTrfase"/>
</dbReference>
<dbReference type="Proteomes" id="UP000035540">
    <property type="component" value="Chromosome"/>
</dbReference>
<reference evidence="15 16" key="1">
    <citation type="journal article" date="2015" name="Genome Announc.">
        <title>Complete Genome Sequence of the Type Strain Corynebacterium testudinoris DSM 44614, Recovered from Necrotic Lesions in the Mouth of a Tortoise.</title>
        <authorList>
            <person name="Ruckert C."/>
            <person name="Kriete M."/>
            <person name="Jaenicke S."/>
            <person name="Winkler A."/>
            <person name="Tauch A."/>
        </authorList>
    </citation>
    <scope>NUCLEOTIDE SEQUENCE [LARGE SCALE GENOMIC DNA]</scope>
    <source>
        <strain evidence="15 16">DSM 44614</strain>
    </source>
</reference>
<dbReference type="OrthoDB" id="9814417at2"/>
<dbReference type="Gene3D" id="1.10.357.140">
    <property type="entry name" value="UbiA prenyltransferase"/>
    <property type="match status" value="1"/>
</dbReference>
<proteinExistence type="inferred from homology"/>
<dbReference type="GO" id="GO:0008495">
    <property type="term" value="F:protoheme IX farnesyltransferase activity"/>
    <property type="evidence" value="ECO:0007669"/>
    <property type="project" value="UniProtKB-UniRule"/>
</dbReference>
<name>A0A0G3HCF5_9CORY</name>
<evidence type="ECO:0000256" key="9">
    <source>
        <dbReference type="ARBA" id="ARBA00023136"/>
    </source>
</evidence>
<dbReference type="GO" id="GO:0005886">
    <property type="term" value="C:plasma membrane"/>
    <property type="evidence" value="ECO:0007669"/>
    <property type="project" value="UniProtKB-SubCell"/>
</dbReference>
<keyword evidence="7 14" id="KW-1133">Transmembrane helix</keyword>
<comment type="miscellaneous">
    <text evidence="14">Carbon 2 of the heme B porphyrin ring is defined according to the Fischer nomenclature.</text>
</comment>
<feature type="transmembrane region" description="Helical" evidence="14">
    <location>
        <begin position="175"/>
        <end position="197"/>
    </location>
</feature>
<feature type="transmembrane region" description="Helical" evidence="14">
    <location>
        <begin position="287"/>
        <end position="306"/>
    </location>
</feature>
<comment type="pathway">
    <text evidence="2 14">Porphyrin-containing compound metabolism; heme O biosynthesis; heme O from protoheme: step 1/1.</text>
</comment>
<evidence type="ECO:0000256" key="14">
    <source>
        <dbReference type="HAMAP-Rule" id="MF_00154"/>
    </source>
</evidence>
<dbReference type="PROSITE" id="PS00943">
    <property type="entry name" value="UBIA"/>
    <property type="match status" value="1"/>
</dbReference>
<gene>
    <name evidence="14 15" type="primary">ctaB</name>
    <name evidence="15" type="ORF">CTEST_07050</name>
</gene>
<dbReference type="AlphaFoldDB" id="A0A0G3HCF5"/>
<evidence type="ECO:0000256" key="4">
    <source>
        <dbReference type="ARBA" id="ARBA00022475"/>
    </source>
</evidence>
<dbReference type="Pfam" id="PF01040">
    <property type="entry name" value="UbiA"/>
    <property type="match status" value="1"/>
</dbReference>
<dbReference type="PANTHER" id="PTHR43448">
    <property type="entry name" value="PROTOHEME IX FARNESYLTRANSFERASE, MITOCHONDRIAL"/>
    <property type="match status" value="1"/>
</dbReference>
<evidence type="ECO:0000256" key="7">
    <source>
        <dbReference type="ARBA" id="ARBA00022989"/>
    </source>
</evidence>
<dbReference type="GO" id="GO:0048034">
    <property type="term" value="P:heme O biosynthetic process"/>
    <property type="evidence" value="ECO:0007669"/>
    <property type="project" value="UniProtKB-UniRule"/>
</dbReference>
<dbReference type="CDD" id="cd13957">
    <property type="entry name" value="PT_UbiA_Cox10"/>
    <property type="match status" value="1"/>
</dbReference>
<feature type="transmembrane region" description="Helical" evidence="14">
    <location>
        <begin position="44"/>
        <end position="68"/>
    </location>
</feature>
<dbReference type="PANTHER" id="PTHR43448:SF7">
    <property type="entry name" value="4-HYDROXYBENZOATE SOLANESYLTRANSFERASE"/>
    <property type="match status" value="1"/>
</dbReference>
<organism evidence="15 16">
    <name type="scientific">Corynebacterium testudinoris</name>
    <dbReference type="NCBI Taxonomy" id="136857"/>
    <lineage>
        <taxon>Bacteria</taxon>
        <taxon>Bacillati</taxon>
        <taxon>Actinomycetota</taxon>
        <taxon>Actinomycetes</taxon>
        <taxon>Mycobacteriales</taxon>
        <taxon>Corynebacteriaceae</taxon>
        <taxon>Corynebacterium</taxon>
    </lineage>
</organism>
<keyword evidence="9 14" id="KW-0472">Membrane</keyword>
<feature type="transmembrane region" description="Helical" evidence="14">
    <location>
        <begin position="145"/>
        <end position="163"/>
    </location>
</feature>
<dbReference type="UniPathway" id="UPA00834">
    <property type="reaction ID" value="UER00712"/>
</dbReference>
<dbReference type="NCBIfam" id="NF003349">
    <property type="entry name" value="PRK04375.1-2"/>
    <property type="match status" value="1"/>
</dbReference>
<comment type="function">
    <text evidence="14">Converts heme B (protoheme IX) to heme O by substitution of the vinyl group on carbon 2 of heme B porphyrin ring with a hydroxyethyl farnesyl side group.</text>
</comment>
<evidence type="ECO:0000256" key="13">
    <source>
        <dbReference type="ARBA" id="ARBA00047690"/>
    </source>
</evidence>
<feature type="transmembrane region" description="Helical" evidence="14">
    <location>
        <begin position="246"/>
        <end position="266"/>
    </location>
</feature>
<evidence type="ECO:0000256" key="1">
    <source>
        <dbReference type="ARBA" id="ARBA00004651"/>
    </source>
</evidence>
<evidence type="ECO:0000256" key="3">
    <source>
        <dbReference type="ARBA" id="ARBA00012292"/>
    </source>
</evidence>
<evidence type="ECO:0000313" key="16">
    <source>
        <dbReference type="Proteomes" id="UP000035540"/>
    </source>
</evidence>
<evidence type="ECO:0000256" key="10">
    <source>
        <dbReference type="ARBA" id="ARBA00030253"/>
    </source>
</evidence>
<reference evidence="16" key="2">
    <citation type="submission" date="2015-05" db="EMBL/GenBank/DDBJ databases">
        <title>Complete genome sequence of Corynebacterium testudinoris DSM 44614, recovered from necrotic lesions in the mouth of a tortoise.</title>
        <authorList>
            <person name="Ruckert C."/>
            <person name="Albersmeier A."/>
            <person name="Winkler A."/>
            <person name="Tauch A."/>
        </authorList>
    </citation>
    <scope>NUCLEOTIDE SEQUENCE [LARGE SCALE GENOMIC DNA]</scope>
    <source>
        <strain evidence="16">DSM 44614</strain>
    </source>
</reference>
<dbReference type="HAMAP" id="MF_00154">
    <property type="entry name" value="CyoE_CtaB"/>
    <property type="match status" value="1"/>
</dbReference>
<protein>
    <recommendedName>
        <fullName evidence="11 14">Protoheme IX farnesyltransferase</fullName>
        <ecNumber evidence="3 14">2.5.1.141</ecNumber>
    </recommendedName>
    <alternativeName>
        <fullName evidence="12 14">Heme B farnesyltransferase</fullName>
    </alternativeName>
    <alternativeName>
        <fullName evidence="10 14">Heme O synthase</fullName>
    </alternativeName>
</protein>
<feature type="transmembrane region" description="Helical" evidence="14">
    <location>
        <begin position="225"/>
        <end position="240"/>
    </location>
</feature>
<keyword evidence="5 14" id="KW-0808">Transferase</keyword>
<evidence type="ECO:0000256" key="2">
    <source>
        <dbReference type="ARBA" id="ARBA00004919"/>
    </source>
</evidence>
<evidence type="ECO:0000256" key="6">
    <source>
        <dbReference type="ARBA" id="ARBA00022692"/>
    </source>
</evidence>
<dbReference type="EMBL" id="CP011545">
    <property type="protein sequence ID" value="AKK08847.1"/>
    <property type="molecule type" value="Genomic_DNA"/>
</dbReference>
<evidence type="ECO:0000313" key="15">
    <source>
        <dbReference type="EMBL" id="AKK08847.1"/>
    </source>
</evidence>
<feature type="transmembrane region" description="Helical" evidence="14">
    <location>
        <begin position="89"/>
        <end position="109"/>
    </location>
</feature>
<comment type="similarity">
    <text evidence="14">Belongs to the UbiA prenyltransferase family. Protoheme IX farnesyltransferase subfamily.</text>
</comment>